<comment type="caution">
    <text evidence="1">The sequence shown here is derived from an EMBL/GenBank/DDBJ whole genome shotgun (WGS) entry which is preliminary data.</text>
</comment>
<dbReference type="AlphaFoldDB" id="A0A922LEV8"/>
<name>A0A922LEV8_SCHHA</name>
<evidence type="ECO:0000313" key="1">
    <source>
        <dbReference type="EMBL" id="KAH9580485.1"/>
    </source>
</evidence>
<protein>
    <submittedName>
        <fullName evidence="1">Uncharacterized protein</fullName>
    </submittedName>
</protein>
<dbReference type="EMBL" id="AMPZ03000007">
    <property type="protein sequence ID" value="KAH9580485.1"/>
    <property type="molecule type" value="Genomic_DNA"/>
</dbReference>
<evidence type="ECO:0000313" key="2">
    <source>
        <dbReference type="Proteomes" id="UP000471633"/>
    </source>
</evidence>
<dbReference type="CTD" id="75576472"/>
<dbReference type="KEGG" id="shx:MS3_00000691"/>
<reference evidence="1" key="1">
    <citation type="journal article" date="2012" name="Nat. Genet.">
        <title>Whole-genome sequence of Schistosoma haematobium.</title>
        <authorList>
            <person name="Young N.D."/>
            <person name="Jex A.R."/>
            <person name="Li B."/>
            <person name="Liu S."/>
            <person name="Yang L."/>
            <person name="Xiong Z."/>
            <person name="Li Y."/>
            <person name="Cantacessi C."/>
            <person name="Hall R.S."/>
            <person name="Xu X."/>
            <person name="Chen F."/>
            <person name="Wu X."/>
            <person name="Zerlotini A."/>
            <person name="Oliveira G."/>
            <person name="Hofmann A."/>
            <person name="Zhang G."/>
            <person name="Fang X."/>
            <person name="Kang Y."/>
            <person name="Campbell B.E."/>
            <person name="Loukas A."/>
            <person name="Ranganathan S."/>
            <person name="Rollinson D."/>
            <person name="Rinaldi G."/>
            <person name="Brindley P.J."/>
            <person name="Yang H."/>
            <person name="Wang J."/>
            <person name="Wang J."/>
            <person name="Gasser R.B."/>
        </authorList>
    </citation>
    <scope>NUCLEOTIDE SEQUENCE</scope>
</reference>
<organism evidence="1 2">
    <name type="scientific">Schistosoma haematobium</name>
    <name type="common">Blood fluke</name>
    <dbReference type="NCBI Taxonomy" id="6185"/>
    <lineage>
        <taxon>Eukaryota</taxon>
        <taxon>Metazoa</taxon>
        <taxon>Spiralia</taxon>
        <taxon>Lophotrochozoa</taxon>
        <taxon>Platyhelminthes</taxon>
        <taxon>Trematoda</taxon>
        <taxon>Digenea</taxon>
        <taxon>Strigeidida</taxon>
        <taxon>Schistosomatoidea</taxon>
        <taxon>Schistosomatidae</taxon>
        <taxon>Schistosoma</taxon>
    </lineage>
</organism>
<keyword evidence="2" id="KW-1185">Reference proteome</keyword>
<sequence>MLFLSLSLLKPTGTKKFTHLKIYVCLKEHTVVNKNTSEDQMYLNTKLQNISPKSENHTVNTSFTQCQSIVSNLTVPFANISPSSQISLFLLFHTNFIPFSFFSLVLY</sequence>
<proteinExistence type="predicted"/>
<dbReference type="RefSeq" id="XP_051064863.1">
    <property type="nucleotide sequence ID" value="XM_051208363.1"/>
</dbReference>
<accession>A0A922LEV8</accession>
<dbReference type="GeneID" id="75576472"/>
<gene>
    <name evidence="1" type="ORF">MS3_00000691</name>
</gene>
<reference evidence="1" key="4">
    <citation type="journal article" date="2022" name="PLoS Pathog.">
        <title>Chromosome-level genome of Schistosoma haematobium underpins genome-wide explorations of molecular variation.</title>
        <authorList>
            <person name="Stroehlein A.J."/>
            <person name="Korhonen P.K."/>
            <person name="Lee V.V."/>
            <person name="Ralph S.A."/>
            <person name="Mentink-Kane M."/>
            <person name="You H."/>
            <person name="McManus D.P."/>
            <person name="Tchuente L.T."/>
            <person name="Stothard J.R."/>
            <person name="Kaur P."/>
            <person name="Dudchenko O."/>
            <person name="Aiden E.L."/>
            <person name="Yang B."/>
            <person name="Yang H."/>
            <person name="Emery A.M."/>
            <person name="Webster B.L."/>
            <person name="Brindley P.J."/>
            <person name="Rollinson D."/>
            <person name="Chang B.C.H."/>
            <person name="Gasser R.B."/>
            <person name="Young N.D."/>
        </authorList>
    </citation>
    <scope>NUCLEOTIDE SEQUENCE</scope>
</reference>
<dbReference type="Proteomes" id="UP000471633">
    <property type="component" value="Unassembled WGS sequence"/>
</dbReference>
<reference evidence="1" key="2">
    <citation type="journal article" date="2019" name="Gigascience">
        <title>High-quality Schistosoma haematobium genome achieved by single-molecule and long-range sequencing.</title>
        <authorList>
            <person name="Stroehlein A.J."/>
            <person name="Korhonen P.K."/>
            <person name="Chong T.M."/>
            <person name="Lim Y.L."/>
            <person name="Chan K.G."/>
            <person name="Webster B."/>
            <person name="Rollinson D."/>
            <person name="Brindley P.J."/>
            <person name="Gasser R.B."/>
            <person name="Young N.D."/>
        </authorList>
    </citation>
    <scope>NUCLEOTIDE SEQUENCE</scope>
</reference>
<reference evidence="1" key="3">
    <citation type="submission" date="2021-06" db="EMBL/GenBank/DDBJ databases">
        <title>Chromosome-level genome assembly for S. haematobium.</title>
        <authorList>
            <person name="Stroehlein A.J."/>
        </authorList>
    </citation>
    <scope>NUCLEOTIDE SEQUENCE</scope>
</reference>